<dbReference type="Gene3D" id="3.40.50.1010">
    <property type="entry name" value="5'-nuclease"/>
    <property type="match status" value="1"/>
</dbReference>
<dbReference type="SUPFAM" id="SSF88723">
    <property type="entry name" value="PIN domain-like"/>
    <property type="match status" value="1"/>
</dbReference>
<gene>
    <name evidence="1" type="ORF">POL72_42085</name>
</gene>
<comment type="caution">
    <text evidence="1">The sequence shown here is derived from an EMBL/GenBank/DDBJ whole genome shotgun (WGS) entry which is preliminary data.</text>
</comment>
<dbReference type="EMBL" id="JAQNDK010000005">
    <property type="protein sequence ID" value="MDC0684388.1"/>
    <property type="molecule type" value="Genomic_DNA"/>
</dbReference>
<keyword evidence="2" id="KW-1185">Reference proteome</keyword>
<proteinExistence type="predicted"/>
<organism evidence="1 2">
    <name type="scientific">Sorangium atrum</name>
    <dbReference type="NCBI Taxonomy" id="2995308"/>
    <lineage>
        <taxon>Bacteria</taxon>
        <taxon>Pseudomonadati</taxon>
        <taxon>Myxococcota</taxon>
        <taxon>Polyangia</taxon>
        <taxon>Polyangiales</taxon>
        <taxon>Polyangiaceae</taxon>
        <taxon>Sorangium</taxon>
    </lineage>
</organism>
<dbReference type="RefSeq" id="WP_272102513.1">
    <property type="nucleotide sequence ID" value="NZ_JAQNDK010000005.1"/>
</dbReference>
<reference evidence="1 2" key="1">
    <citation type="submission" date="2023-01" db="EMBL/GenBank/DDBJ databases">
        <title>Minimal conservation of predation-associated metabolite biosynthetic gene clusters underscores biosynthetic potential of Myxococcota including descriptions for ten novel species: Archangium lansinium sp. nov., Myxococcus landrumus sp. nov., Nannocystis bai.</title>
        <authorList>
            <person name="Ahearne A."/>
            <person name="Stevens C."/>
            <person name="Dowd S."/>
        </authorList>
    </citation>
    <scope>NUCLEOTIDE SEQUENCE [LARGE SCALE GENOMIC DNA]</scope>
    <source>
        <strain evidence="1 2">WIWO2</strain>
    </source>
</reference>
<dbReference type="InterPro" id="IPR029060">
    <property type="entry name" value="PIN-like_dom_sf"/>
</dbReference>
<evidence type="ECO:0000313" key="2">
    <source>
        <dbReference type="Proteomes" id="UP001217485"/>
    </source>
</evidence>
<dbReference type="Proteomes" id="UP001217485">
    <property type="component" value="Unassembled WGS sequence"/>
</dbReference>
<sequence length="96" mass="10578">MKLEVLPKPLYFRRKEEVEFYETFFSAVCAWAPLSAALSEQAFALASRHGLAGMDALHVAAALTLGAEEMVTTERRTSPLFRVPSLAITSIFADQS</sequence>
<evidence type="ECO:0000313" key="1">
    <source>
        <dbReference type="EMBL" id="MDC0684388.1"/>
    </source>
</evidence>
<evidence type="ECO:0008006" key="3">
    <source>
        <dbReference type="Google" id="ProtNLM"/>
    </source>
</evidence>
<name>A0ABT5CD73_9BACT</name>
<accession>A0ABT5CD73</accession>
<protein>
    <recommendedName>
        <fullName evidence="3">PIN domain-containing protein</fullName>
    </recommendedName>
</protein>